<dbReference type="EMBL" id="JH921429">
    <property type="protein sequence ID" value="EKD20508.1"/>
    <property type="molecule type" value="Genomic_DNA"/>
</dbReference>
<dbReference type="AlphaFoldDB" id="K1XIE6"/>
<dbReference type="Proteomes" id="UP000006753">
    <property type="component" value="Unassembled WGS sequence"/>
</dbReference>
<organism evidence="3 4">
    <name type="scientific">Marssonina brunnea f. sp. multigermtubi (strain MB_m1)</name>
    <name type="common">Marssonina leaf spot fungus</name>
    <dbReference type="NCBI Taxonomy" id="1072389"/>
    <lineage>
        <taxon>Eukaryota</taxon>
        <taxon>Fungi</taxon>
        <taxon>Dikarya</taxon>
        <taxon>Ascomycota</taxon>
        <taxon>Pezizomycotina</taxon>
        <taxon>Leotiomycetes</taxon>
        <taxon>Helotiales</taxon>
        <taxon>Drepanopezizaceae</taxon>
        <taxon>Drepanopeziza</taxon>
    </lineage>
</organism>
<gene>
    <name evidence="3" type="ORF">MBM_01190</name>
</gene>
<dbReference type="KEGG" id="mbe:MBM_01190"/>
<evidence type="ECO:0000313" key="4">
    <source>
        <dbReference type="Proteomes" id="UP000006753"/>
    </source>
</evidence>
<evidence type="ECO:0000313" key="3">
    <source>
        <dbReference type="EMBL" id="EKD20508.1"/>
    </source>
</evidence>
<reference evidence="3 4" key="1">
    <citation type="journal article" date="2012" name="BMC Genomics">
        <title>Sequencing the genome of Marssonina brunnea reveals fungus-poplar co-evolution.</title>
        <authorList>
            <person name="Zhu S."/>
            <person name="Cao Y.-Z."/>
            <person name="Jiang C."/>
            <person name="Tan B.-Y."/>
            <person name="Wang Z."/>
            <person name="Feng S."/>
            <person name="Zhang L."/>
            <person name="Su X.-H."/>
            <person name="Brejova B."/>
            <person name="Vinar T."/>
            <person name="Xu M."/>
            <person name="Wang M.-X."/>
            <person name="Zhang S.-G."/>
            <person name="Huang M.-R."/>
            <person name="Wu R."/>
            <person name="Zhou Y."/>
        </authorList>
    </citation>
    <scope>NUCLEOTIDE SEQUENCE [LARGE SCALE GENOMIC DNA]</scope>
    <source>
        <strain evidence="3 4">MB_m1</strain>
    </source>
</reference>
<accession>K1XIE6</accession>
<protein>
    <submittedName>
        <fullName evidence="3">Uncharacterized protein</fullName>
    </submittedName>
</protein>
<feature type="region of interest" description="Disordered" evidence="2">
    <location>
        <begin position="378"/>
        <end position="398"/>
    </location>
</feature>
<sequence>MSNHLEQLPTGSFSSPEFQTTLQGMISQQNSTLLQIHMANSALYQQLAQQNAELAQQKRGTLKLAETHEAENKMLKGEAAILRKQLGDAEERVANVRAEIAVLAQQKAKWKLAEAQEAEDKMLKGEAAILRKQLGNAEERIANLRAENEALRKKPLPGEMGRLKRQSETMEGRLVKSTGRISELERIVKDLRATAELKEPLYQVGIDVRKGLWEKWRALSGNFEPNAELVKKRDRAANEGNWGADSALLNLGYISSSITSGVSNGGVNDLFFFYYVLKSDWARLRFPRQLIQAADCWASITVSELSAEGLSISEDGVQEIVADIMLKISRMMMADGDDLSVEEIATVEAVIDSDAELVRKIHELEIIKNDIVAEAWRGNQRRSGETPHQSLDLLTGAL</sequence>
<dbReference type="HOGENOM" id="CLU_692756_0_0_1"/>
<evidence type="ECO:0000256" key="1">
    <source>
        <dbReference type="SAM" id="Coils"/>
    </source>
</evidence>
<dbReference type="InParanoid" id="K1XIE6"/>
<proteinExistence type="predicted"/>
<keyword evidence="1" id="KW-0175">Coiled coil</keyword>
<dbReference type="GeneID" id="18757125"/>
<dbReference type="OrthoDB" id="3558391at2759"/>
<name>K1XIE6_MARBU</name>
<keyword evidence="4" id="KW-1185">Reference proteome</keyword>
<feature type="coiled-coil region" evidence="1">
    <location>
        <begin position="65"/>
        <end position="154"/>
    </location>
</feature>
<evidence type="ECO:0000256" key="2">
    <source>
        <dbReference type="SAM" id="MobiDB-lite"/>
    </source>
</evidence>